<dbReference type="Proteomes" id="UP000030672">
    <property type="component" value="Unassembled WGS sequence"/>
</dbReference>
<evidence type="ECO:0000313" key="2">
    <source>
        <dbReference type="Proteomes" id="UP000030672"/>
    </source>
</evidence>
<sequence length="256" mass="29174">MPLTSSNRSSLTHEDTIEALAALLTQYYTLQLLLPSHSTAQISQPPHTPSPSITSQWQNAGMSDLVIETLKQLPYLSGEGSREIAPDTRALDYLNAESEALDVWKDPFCLSEEGKEKTEGYLGNAIPLTSCIGRDGWLLLLDLDTNNIYEIRDKDLQEEPTQAPPENAPKHHFKHLPHKPALSVLKSWIEKTKKLDWVPDPETGIWLQKHEDELEETGRYDALKQLYFDCGWPERFDQEAFLARYTLLSRSRGWDD</sequence>
<reference evidence="1 2" key="1">
    <citation type="journal article" date="2014" name="BMC Genomics">
        <title>Genome sequencing of four Aureobasidium pullulans varieties: biotechnological potential, stress tolerance, and description of new species.</title>
        <authorList>
            <person name="Gostin Ar C."/>
            <person name="Ohm R.A."/>
            <person name="Kogej T."/>
            <person name="Sonjak S."/>
            <person name="Turk M."/>
            <person name="Zajc J."/>
            <person name="Zalar P."/>
            <person name="Grube M."/>
            <person name="Sun H."/>
            <person name="Han J."/>
            <person name="Sharma A."/>
            <person name="Chiniquy J."/>
            <person name="Ngan C.Y."/>
            <person name="Lipzen A."/>
            <person name="Barry K."/>
            <person name="Grigoriev I.V."/>
            <person name="Gunde-Cimerman N."/>
        </authorList>
    </citation>
    <scope>NUCLEOTIDE SEQUENCE [LARGE SCALE GENOMIC DNA]</scope>
    <source>
        <strain evidence="1 2">CBS 110374</strain>
    </source>
</reference>
<organism evidence="1 2">
    <name type="scientific">Aureobasidium melanogenum (strain CBS 110374)</name>
    <name type="common">Aureobasidium pullulans var. melanogenum</name>
    <dbReference type="NCBI Taxonomy" id="1043003"/>
    <lineage>
        <taxon>Eukaryota</taxon>
        <taxon>Fungi</taxon>
        <taxon>Dikarya</taxon>
        <taxon>Ascomycota</taxon>
        <taxon>Pezizomycotina</taxon>
        <taxon>Dothideomycetes</taxon>
        <taxon>Dothideomycetidae</taxon>
        <taxon>Dothideales</taxon>
        <taxon>Saccotheciaceae</taxon>
        <taxon>Aureobasidium</taxon>
    </lineage>
</organism>
<protein>
    <submittedName>
        <fullName evidence="1">Uncharacterized protein</fullName>
    </submittedName>
</protein>
<dbReference type="GeneID" id="63918505"/>
<dbReference type="EMBL" id="KL584845">
    <property type="protein sequence ID" value="KEQ59943.1"/>
    <property type="molecule type" value="Genomic_DNA"/>
</dbReference>
<dbReference type="AlphaFoldDB" id="A0A074VHG2"/>
<keyword evidence="2" id="KW-1185">Reference proteome</keyword>
<proteinExistence type="predicted"/>
<gene>
    <name evidence="1" type="ORF">M437DRAFT_68564</name>
</gene>
<dbReference type="HOGENOM" id="CLU_1250439_0_0_1"/>
<name>A0A074VHG2_AURM1</name>
<evidence type="ECO:0000313" key="1">
    <source>
        <dbReference type="EMBL" id="KEQ59943.1"/>
    </source>
</evidence>
<accession>A0A074VHG2</accession>
<dbReference type="RefSeq" id="XP_040876966.1">
    <property type="nucleotide sequence ID" value="XM_041025132.1"/>
</dbReference>